<dbReference type="EMBL" id="MQVM01000032">
    <property type="protein sequence ID" value="ONH71560.1"/>
    <property type="molecule type" value="Genomic_DNA"/>
</dbReference>
<dbReference type="CDD" id="cd01991">
    <property type="entry name" value="Asn_synthase_B_C"/>
    <property type="match status" value="1"/>
</dbReference>
<dbReference type="Pfam" id="PF13537">
    <property type="entry name" value="GATase_7"/>
    <property type="match status" value="1"/>
</dbReference>
<dbReference type="Gene3D" id="3.60.20.10">
    <property type="entry name" value="Glutamine Phosphoribosylpyrophosphate, subunit 1, domain 1"/>
    <property type="match status" value="1"/>
</dbReference>
<dbReference type="PROSITE" id="PS51278">
    <property type="entry name" value="GATASE_TYPE_2"/>
    <property type="match status" value="1"/>
</dbReference>
<dbReference type="Pfam" id="PF00733">
    <property type="entry name" value="Asn_synthase"/>
    <property type="match status" value="1"/>
</dbReference>
<reference evidence="6" key="4">
    <citation type="submission" date="2017-01" db="EMBL/GenBank/DDBJ databases">
        <authorList>
            <person name="Mah S.A."/>
            <person name="Swanson W.J."/>
            <person name="Moy G.W."/>
            <person name="Vacquier V.D."/>
        </authorList>
    </citation>
    <scope>NUCLEOTIDE SEQUENCE [LARGE SCALE GENOMIC DNA]</scope>
    <source>
        <strain evidence="6">129</strain>
    </source>
</reference>
<organism evidence="5 7">
    <name type="scientific">Pichia kudriavzevii</name>
    <name type="common">Yeast</name>
    <name type="synonym">Issatchenkia orientalis</name>
    <dbReference type="NCBI Taxonomy" id="4909"/>
    <lineage>
        <taxon>Eukaryota</taxon>
        <taxon>Fungi</taxon>
        <taxon>Dikarya</taxon>
        <taxon>Ascomycota</taxon>
        <taxon>Saccharomycotina</taxon>
        <taxon>Pichiomycetes</taxon>
        <taxon>Pichiales</taxon>
        <taxon>Pichiaceae</taxon>
        <taxon>Pichia</taxon>
    </lineage>
</organism>
<proteinExistence type="predicted"/>
<dbReference type="InterPro" id="IPR017932">
    <property type="entry name" value="GATase_2_dom"/>
</dbReference>
<name>A0A099P686_PICKU</name>
<gene>
    <name evidence="6" type="ORF">BOH78_4411</name>
    <name evidence="5" type="ORF">JL09_g146</name>
</gene>
<dbReference type="Proteomes" id="UP000189274">
    <property type="component" value="Unassembled WGS sequence"/>
</dbReference>
<reference evidence="8" key="3">
    <citation type="journal article" date="2017" name="Genome Announc.">
        <title>Genome sequences of Cyberlindnera fabianii 65, Pichia kudriavzevii 129, and Saccharomyces cerevisiae 131 isolated from fermented masau fruits in Zimbabwe.</title>
        <authorList>
            <person name="van Rijswijck I.M.H."/>
            <person name="Derks M.F.L."/>
            <person name="Abee T."/>
            <person name="de Ridder D."/>
            <person name="Smid E.J."/>
        </authorList>
    </citation>
    <scope>NUCLEOTIDE SEQUENCE [LARGE SCALE GENOMIC DNA]</scope>
    <source>
        <strain evidence="8">129</strain>
    </source>
</reference>
<keyword evidence="1" id="KW-0028">Amino-acid biosynthesis</keyword>
<keyword evidence="2" id="KW-0061">Asparagine biosynthesis</keyword>
<dbReference type="InterPro" id="IPR029055">
    <property type="entry name" value="Ntn_hydrolases_N"/>
</dbReference>
<comment type="caution">
    <text evidence="5">The sequence shown here is derived from an EMBL/GenBank/DDBJ whole genome shotgun (WGS) entry which is preliminary data.</text>
</comment>
<dbReference type="SUPFAM" id="SSF56235">
    <property type="entry name" value="N-terminal nucleophile aminohydrolases (Ntn hydrolases)"/>
    <property type="match status" value="1"/>
</dbReference>
<evidence type="ECO:0000256" key="3">
    <source>
        <dbReference type="ARBA" id="ARBA00022962"/>
    </source>
</evidence>
<evidence type="ECO:0000313" key="8">
    <source>
        <dbReference type="Proteomes" id="UP000189274"/>
    </source>
</evidence>
<dbReference type="Gene3D" id="3.40.50.620">
    <property type="entry name" value="HUPs"/>
    <property type="match status" value="1"/>
</dbReference>
<dbReference type="PANTHER" id="PTHR45937:SF1">
    <property type="entry name" value="ASPARAGINE SYNTHETASE DOMAIN-CONTAINING PROTEIN 1"/>
    <property type="match status" value="1"/>
</dbReference>
<dbReference type="PANTHER" id="PTHR45937">
    <property type="entry name" value="ASPARAGINE SYNTHETASE DOMAIN-CONTAINING PROTEIN 1"/>
    <property type="match status" value="1"/>
</dbReference>
<keyword evidence="3" id="KW-0315">Glutamine amidotransferase</keyword>
<reference evidence="5" key="2">
    <citation type="submission" date="2014-08" db="EMBL/GenBank/DDBJ databases">
        <title>Exploiting Issatchenkia orientalis SD108 for Succinic Acid Production.</title>
        <authorList>
            <person name="Xiao H."/>
            <person name="Shao Z."/>
            <person name="Jiang Y."/>
            <person name="Dole S."/>
            <person name="Zhao H."/>
        </authorList>
    </citation>
    <scope>NUCLEOTIDE SEQUENCE [LARGE SCALE GENOMIC DNA]</scope>
    <source>
        <strain evidence="5">SD108</strain>
    </source>
</reference>
<dbReference type="InterPro" id="IPR014729">
    <property type="entry name" value="Rossmann-like_a/b/a_fold"/>
</dbReference>
<evidence type="ECO:0000313" key="5">
    <source>
        <dbReference type="EMBL" id="KGK40578.1"/>
    </source>
</evidence>
<dbReference type="VEuPathDB" id="FungiDB:C5L36_0A11690"/>
<dbReference type="GO" id="GO:0006529">
    <property type="term" value="P:asparagine biosynthetic process"/>
    <property type="evidence" value="ECO:0007669"/>
    <property type="project" value="UniProtKB-KW"/>
</dbReference>
<dbReference type="HOGENOM" id="CLU_012368_2_0_1"/>
<feature type="domain" description="Glutamine amidotransferase type-2" evidence="4">
    <location>
        <begin position="2"/>
        <end position="182"/>
    </location>
</feature>
<evidence type="ECO:0000256" key="1">
    <source>
        <dbReference type="ARBA" id="ARBA00022605"/>
    </source>
</evidence>
<evidence type="ECO:0000259" key="4">
    <source>
        <dbReference type="PROSITE" id="PS51278"/>
    </source>
</evidence>
<evidence type="ECO:0000256" key="2">
    <source>
        <dbReference type="ARBA" id="ARBA00022888"/>
    </source>
</evidence>
<dbReference type="EMBL" id="JQFK01000001">
    <property type="protein sequence ID" value="KGK40578.1"/>
    <property type="molecule type" value="Genomic_DNA"/>
</dbReference>
<dbReference type="AlphaFoldDB" id="A0A099P686"/>
<sequence>MCGILLHFQKQGNFKDSAVFGSDRVFKSLIPIIRERGGDHENYMTCEHTEIYSSVLSLRQPIARQPISDERFVIQFNGELYNKGITKGMNDVEYLHAKLSNDYKGKVIETIGHLEGEFAYSIYDKMERKIYFGKDILGRKSLCFSTKACDGLYISTCPPWNSEDRVNFNECEKAKVYVYDLETCELGNIPFDTSSLLPCSYKVLNNVTDNVDRNKLISQLHVELSKSVERRISTIFPLKEASTKSKFAILYSGGIDCTILAGICGEICQENTIIDLLNVSFSNPRAKLSYDETPDRTLAIKNCQKLNEKYNKANKVYFNLVKVNIPYESYQKAKDRVIKLIYPNDTEMDLSIAIAFYFASSGVNSEGQDSECKVLLSGLGADELFGGYTRHERIFTGISNQVKRKLKNKPANDTNTYDLNELNKELRGELQCDLDRLWERNLTRDDKVICSWNKEVRYPFLDESFVKWVTTEGAIPLNWKLNYKKETGEITRKKALRELADLMGLHFVAQEPKRAIQFGSKSAKMDIGSGKVKGTDKLA</sequence>
<evidence type="ECO:0000313" key="7">
    <source>
        <dbReference type="Proteomes" id="UP000029867"/>
    </source>
</evidence>
<accession>A0A099P686</accession>
<dbReference type="InterPro" id="IPR001962">
    <property type="entry name" value="Asn_synthase"/>
</dbReference>
<reference evidence="7" key="1">
    <citation type="journal article" date="2014" name="Microb. Cell Fact.">
        <title>Exploiting Issatchenkia orientalis SD108 for succinic acid production.</title>
        <authorList>
            <person name="Xiao H."/>
            <person name="Shao Z."/>
            <person name="Jiang Y."/>
            <person name="Dole S."/>
            <person name="Zhao H."/>
        </authorList>
    </citation>
    <scope>NUCLEOTIDE SEQUENCE [LARGE SCALE GENOMIC DNA]</scope>
    <source>
        <strain evidence="7">SD108</strain>
    </source>
</reference>
<dbReference type="SUPFAM" id="SSF52402">
    <property type="entry name" value="Adenine nucleotide alpha hydrolases-like"/>
    <property type="match status" value="1"/>
</dbReference>
<dbReference type="eggNOG" id="KOG0573">
    <property type="taxonomic scope" value="Eukaryota"/>
</dbReference>
<dbReference type="InterPro" id="IPR051857">
    <property type="entry name" value="Asn_synthetase_domain"/>
</dbReference>
<dbReference type="GO" id="GO:0004066">
    <property type="term" value="F:asparagine synthase (glutamine-hydrolyzing) activity"/>
    <property type="evidence" value="ECO:0007669"/>
    <property type="project" value="InterPro"/>
</dbReference>
<dbReference type="Proteomes" id="UP000029867">
    <property type="component" value="Unassembled WGS sequence"/>
</dbReference>
<protein>
    <submittedName>
        <fullName evidence="6">Asparagine synthetase domain-containing protein 1</fullName>
    </submittedName>
</protein>
<evidence type="ECO:0000313" key="6">
    <source>
        <dbReference type="EMBL" id="ONH71560.1"/>
    </source>
</evidence>